<name>A0AAV3NQS1_LITER</name>
<evidence type="ECO:0000313" key="2">
    <source>
        <dbReference type="Proteomes" id="UP001454036"/>
    </source>
</evidence>
<protein>
    <recommendedName>
        <fullName evidence="3">Replication protein A1</fullName>
    </recommendedName>
</protein>
<reference evidence="1 2" key="1">
    <citation type="submission" date="2024-01" db="EMBL/GenBank/DDBJ databases">
        <title>The complete chloroplast genome sequence of Lithospermum erythrorhizon: insights into the phylogenetic relationship among Boraginaceae species and the maternal lineages of purple gromwells.</title>
        <authorList>
            <person name="Okada T."/>
            <person name="Watanabe K."/>
        </authorList>
    </citation>
    <scope>NUCLEOTIDE SEQUENCE [LARGE SCALE GENOMIC DNA]</scope>
</reference>
<keyword evidence="2" id="KW-1185">Reference proteome</keyword>
<accession>A0AAV3NQS1</accession>
<evidence type="ECO:0000313" key="1">
    <source>
        <dbReference type="EMBL" id="GAA0141690.1"/>
    </source>
</evidence>
<sequence>MLIPQINIRTRNWTSRITIIEDIPSLTSDTGLRIKRYVLEDDEGNQILVTVFGSHIHILDTIPNLRYFLNNLTPISVIFSNRRPNTNKLEIMGAIIAFEDPTNVVVEGKLKKIQRFTFVDME</sequence>
<dbReference type="EMBL" id="BAABME010030516">
    <property type="protein sequence ID" value="GAA0141690.1"/>
    <property type="molecule type" value="Genomic_DNA"/>
</dbReference>
<dbReference type="Proteomes" id="UP001454036">
    <property type="component" value="Unassembled WGS sequence"/>
</dbReference>
<dbReference type="AlphaFoldDB" id="A0AAV3NQS1"/>
<gene>
    <name evidence="1" type="ORF">LIER_42671</name>
</gene>
<organism evidence="1 2">
    <name type="scientific">Lithospermum erythrorhizon</name>
    <name type="common">Purple gromwell</name>
    <name type="synonym">Lithospermum officinale var. erythrorhizon</name>
    <dbReference type="NCBI Taxonomy" id="34254"/>
    <lineage>
        <taxon>Eukaryota</taxon>
        <taxon>Viridiplantae</taxon>
        <taxon>Streptophyta</taxon>
        <taxon>Embryophyta</taxon>
        <taxon>Tracheophyta</taxon>
        <taxon>Spermatophyta</taxon>
        <taxon>Magnoliopsida</taxon>
        <taxon>eudicotyledons</taxon>
        <taxon>Gunneridae</taxon>
        <taxon>Pentapetalae</taxon>
        <taxon>asterids</taxon>
        <taxon>lamiids</taxon>
        <taxon>Boraginales</taxon>
        <taxon>Boraginaceae</taxon>
        <taxon>Boraginoideae</taxon>
        <taxon>Lithospermeae</taxon>
        <taxon>Lithospermum</taxon>
    </lineage>
</organism>
<comment type="caution">
    <text evidence="1">The sequence shown here is derived from an EMBL/GenBank/DDBJ whole genome shotgun (WGS) entry which is preliminary data.</text>
</comment>
<evidence type="ECO:0008006" key="3">
    <source>
        <dbReference type="Google" id="ProtNLM"/>
    </source>
</evidence>
<proteinExistence type="predicted"/>